<dbReference type="EMBL" id="JBBPBN010000540">
    <property type="protein sequence ID" value="KAK8484765.1"/>
    <property type="molecule type" value="Genomic_DNA"/>
</dbReference>
<sequence length="119" mass="13195">MAQRDACDSFWCQKRQVNTAKQGASGIRNKGLRSTIEGDKVQENTTSVPRLDNGVVDGVNMKVVGVANKLKRVVAVVDEEKLKILRNCVIGYCRRTCSMLDLAKEFRAAGLEGIRKLKK</sequence>
<gene>
    <name evidence="1" type="ORF">V6N11_048060</name>
</gene>
<comment type="caution">
    <text evidence="1">The sequence shown here is derived from an EMBL/GenBank/DDBJ whole genome shotgun (WGS) entry which is preliminary data.</text>
</comment>
<reference evidence="1 2" key="1">
    <citation type="journal article" date="2024" name="G3 (Bethesda)">
        <title>Genome assembly of Hibiscus sabdariffa L. provides insights into metabolisms of medicinal natural products.</title>
        <authorList>
            <person name="Kim T."/>
        </authorList>
    </citation>
    <scope>NUCLEOTIDE SEQUENCE [LARGE SCALE GENOMIC DNA]</scope>
    <source>
        <strain evidence="1">TK-2024</strain>
        <tissue evidence="1">Old leaves</tissue>
    </source>
</reference>
<proteinExistence type="predicted"/>
<accession>A0ABR1ZVM5</accession>
<protein>
    <submittedName>
        <fullName evidence="1">Uncharacterized protein</fullName>
    </submittedName>
</protein>
<dbReference type="Proteomes" id="UP001396334">
    <property type="component" value="Unassembled WGS sequence"/>
</dbReference>
<name>A0ABR1ZVM5_9ROSI</name>
<evidence type="ECO:0000313" key="1">
    <source>
        <dbReference type="EMBL" id="KAK8484765.1"/>
    </source>
</evidence>
<evidence type="ECO:0000313" key="2">
    <source>
        <dbReference type="Proteomes" id="UP001396334"/>
    </source>
</evidence>
<keyword evidence="2" id="KW-1185">Reference proteome</keyword>
<organism evidence="1 2">
    <name type="scientific">Hibiscus sabdariffa</name>
    <name type="common">roselle</name>
    <dbReference type="NCBI Taxonomy" id="183260"/>
    <lineage>
        <taxon>Eukaryota</taxon>
        <taxon>Viridiplantae</taxon>
        <taxon>Streptophyta</taxon>
        <taxon>Embryophyta</taxon>
        <taxon>Tracheophyta</taxon>
        <taxon>Spermatophyta</taxon>
        <taxon>Magnoliopsida</taxon>
        <taxon>eudicotyledons</taxon>
        <taxon>Gunneridae</taxon>
        <taxon>Pentapetalae</taxon>
        <taxon>rosids</taxon>
        <taxon>malvids</taxon>
        <taxon>Malvales</taxon>
        <taxon>Malvaceae</taxon>
        <taxon>Malvoideae</taxon>
        <taxon>Hibiscus</taxon>
    </lineage>
</organism>